<gene>
    <name evidence="3" type="ORF">DXN05_23900</name>
</gene>
<proteinExistence type="predicted"/>
<dbReference type="EMBL" id="QTJU01000017">
    <property type="protein sequence ID" value="RFM25655.1"/>
    <property type="molecule type" value="Genomic_DNA"/>
</dbReference>
<evidence type="ECO:0000259" key="2">
    <source>
        <dbReference type="Pfam" id="PF13635"/>
    </source>
</evidence>
<dbReference type="InterPro" id="IPR041682">
    <property type="entry name" value="AAA_14"/>
</dbReference>
<reference evidence="3 4" key="1">
    <citation type="submission" date="2018-08" db="EMBL/GenBank/DDBJ databases">
        <title>Chitinophagaceae sp. K23C18032701, a novel bacterium isolated from forest soil.</title>
        <authorList>
            <person name="Wang C."/>
        </authorList>
    </citation>
    <scope>NUCLEOTIDE SEQUENCE [LARGE SCALE GENOMIC DNA]</scope>
    <source>
        <strain evidence="3 4">K23C18032701</strain>
    </source>
</reference>
<dbReference type="SUPFAM" id="SSF52540">
    <property type="entry name" value="P-loop containing nucleoside triphosphate hydrolases"/>
    <property type="match status" value="1"/>
</dbReference>
<keyword evidence="3" id="KW-0547">Nucleotide-binding</keyword>
<feature type="domain" description="DUF4143" evidence="2">
    <location>
        <begin position="260"/>
        <end position="411"/>
    </location>
</feature>
<dbReference type="AlphaFoldDB" id="A0A3E1NCB8"/>
<dbReference type="Pfam" id="PF13635">
    <property type="entry name" value="DUF4143"/>
    <property type="match status" value="1"/>
</dbReference>
<organism evidence="3 4">
    <name type="scientific">Deminuibacter soli</name>
    <dbReference type="NCBI Taxonomy" id="2291815"/>
    <lineage>
        <taxon>Bacteria</taxon>
        <taxon>Pseudomonadati</taxon>
        <taxon>Bacteroidota</taxon>
        <taxon>Chitinophagia</taxon>
        <taxon>Chitinophagales</taxon>
        <taxon>Chitinophagaceae</taxon>
        <taxon>Deminuibacter</taxon>
    </lineage>
</organism>
<dbReference type="Gene3D" id="3.40.50.300">
    <property type="entry name" value="P-loop containing nucleotide triphosphate hydrolases"/>
    <property type="match status" value="1"/>
</dbReference>
<protein>
    <submittedName>
        <fullName evidence="3">ATP-binding protein</fullName>
    </submittedName>
</protein>
<dbReference type="PANTHER" id="PTHR33295:SF8">
    <property type="entry name" value="AAA+ ATPASE DOMAIN-CONTAINING PROTEIN"/>
    <property type="match status" value="1"/>
</dbReference>
<dbReference type="Proteomes" id="UP000261284">
    <property type="component" value="Unassembled WGS sequence"/>
</dbReference>
<evidence type="ECO:0000313" key="3">
    <source>
        <dbReference type="EMBL" id="RFM25655.1"/>
    </source>
</evidence>
<dbReference type="Pfam" id="PF13173">
    <property type="entry name" value="AAA_14"/>
    <property type="match status" value="1"/>
</dbReference>
<evidence type="ECO:0000313" key="4">
    <source>
        <dbReference type="Proteomes" id="UP000261284"/>
    </source>
</evidence>
<name>A0A3E1NCB8_9BACT</name>
<dbReference type="PANTHER" id="PTHR33295">
    <property type="entry name" value="ATPASE"/>
    <property type="match status" value="1"/>
</dbReference>
<accession>A0A3E1NCB8</accession>
<dbReference type="InterPro" id="IPR027417">
    <property type="entry name" value="P-loop_NTPase"/>
</dbReference>
<comment type="caution">
    <text evidence="3">The sequence shown here is derived from an EMBL/GenBank/DDBJ whole genome shotgun (WGS) entry which is preliminary data.</text>
</comment>
<keyword evidence="4" id="KW-1185">Reference proteome</keyword>
<dbReference type="OrthoDB" id="9801840at2"/>
<evidence type="ECO:0000259" key="1">
    <source>
        <dbReference type="Pfam" id="PF13173"/>
    </source>
</evidence>
<keyword evidence="3" id="KW-0067">ATP-binding</keyword>
<sequence length="480" mass="55417">MAKLKQISSELIIKRILVENPWWDNGQIPFAYAHLKRRLYFDYLYKQVTLTTVRRATVLMGPRRVGKTVMLYQVVQQLIASGVPARKICFLSVDAPIYNNIALEELMHLAKRALNDNTNEDFYFIFDEIQYLKNWEEHLKSLVDLYTNIRFVVSGSAAAALKLKSNESGAGRFSDFMLPPLTFQEYLHLKDLTYLLTPQQYEWGSHTFTLDIANDWDKLNDHFLAYINFGGYPEVIFNDEIQKDPGRFIRSDIIDKVLLRDLPSLYGIRDVQELNSLFNVIAYNSGNEFNLESLAQESGVDKATIRKYIEYLEAAFLIKILYPVGINTKRFQRDSRFKIYLTNPSMRCALFAPISYNDDHFGQMVENAIVAQWLHRGNMPLHFAAWTGGEVDLVMVNPKQKPAFMVEVKWSNQFVNNPGKLKSLLKYCAENKSKIAWITSIDKTHHTVFNGIELCFIPAATYCYAVGKNSFTNKMMLFNS</sequence>
<feature type="domain" description="AAA" evidence="1">
    <location>
        <begin position="54"/>
        <end position="187"/>
    </location>
</feature>
<dbReference type="InterPro" id="IPR025420">
    <property type="entry name" value="DUF4143"/>
</dbReference>
<dbReference type="GO" id="GO:0005524">
    <property type="term" value="F:ATP binding"/>
    <property type="evidence" value="ECO:0007669"/>
    <property type="project" value="UniProtKB-KW"/>
</dbReference>